<name>A0A0C3AXC5_9AGAM</name>
<dbReference type="HOGENOM" id="CLU_2122527_0_0_1"/>
<dbReference type="Proteomes" id="UP000053989">
    <property type="component" value="Unassembled WGS sequence"/>
</dbReference>
<evidence type="ECO:0000313" key="2">
    <source>
        <dbReference type="Proteomes" id="UP000053989"/>
    </source>
</evidence>
<sequence length="114" mass="12602">MAGRNPWTLVCGSHMEVWPRSPQTLTAGEEGTQRIDISRVPSQSSALQHPLRHAHCHPYGGKNFSPVIKTREITCPRRCDLLTRGVPGPGIIQPRKNCMARNVVGNELVSPVTR</sequence>
<dbReference type="AlphaFoldDB" id="A0A0C3AXC5"/>
<protein>
    <submittedName>
        <fullName evidence="1">Uncharacterized protein</fullName>
    </submittedName>
</protein>
<gene>
    <name evidence="1" type="ORF">SCLCIDRAFT_1208088</name>
</gene>
<reference evidence="1 2" key="1">
    <citation type="submission" date="2014-04" db="EMBL/GenBank/DDBJ databases">
        <authorList>
            <consortium name="DOE Joint Genome Institute"/>
            <person name="Kuo A."/>
            <person name="Kohler A."/>
            <person name="Nagy L.G."/>
            <person name="Floudas D."/>
            <person name="Copeland A."/>
            <person name="Barry K.W."/>
            <person name="Cichocki N."/>
            <person name="Veneault-Fourrey C."/>
            <person name="LaButti K."/>
            <person name="Lindquist E.A."/>
            <person name="Lipzen A."/>
            <person name="Lundell T."/>
            <person name="Morin E."/>
            <person name="Murat C."/>
            <person name="Sun H."/>
            <person name="Tunlid A."/>
            <person name="Henrissat B."/>
            <person name="Grigoriev I.V."/>
            <person name="Hibbett D.S."/>
            <person name="Martin F."/>
            <person name="Nordberg H.P."/>
            <person name="Cantor M.N."/>
            <person name="Hua S.X."/>
        </authorList>
    </citation>
    <scope>NUCLEOTIDE SEQUENCE [LARGE SCALE GENOMIC DNA]</scope>
    <source>
        <strain evidence="1 2">Foug A</strain>
    </source>
</reference>
<evidence type="ECO:0000313" key="1">
    <source>
        <dbReference type="EMBL" id="KIM69617.1"/>
    </source>
</evidence>
<keyword evidence="2" id="KW-1185">Reference proteome</keyword>
<dbReference type="InParanoid" id="A0A0C3AXC5"/>
<dbReference type="EMBL" id="KN822006">
    <property type="protein sequence ID" value="KIM69617.1"/>
    <property type="molecule type" value="Genomic_DNA"/>
</dbReference>
<reference evidence="2" key="2">
    <citation type="submission" date="2015-01" db="EMBL/GenBank/DDBJ databases">
        <title>Evolutionary Origins and Diversification of the Mycorrhizal Mutualists.</title>
        <authorList>
            <consortium name="DOE Joint Genome Institute"/>
            <consortium name="Mycorrhizal Genomics Consortium"/>
            <person name="Kohler A."/>
            <person name="Kuo A."/>
            <person name="Nagy L.G."/>
            <person name="Floudas D."/>
            <person name="Copeland A."/>
            <person name="Barry K.W."/>
            <person name="Cichocki N."/>
            <person name="Veneault-Fourrey C."/>
            <person name="LaButti K."/>
            <person name="Lindquist E.A."/>
            <person name="Lipzen A."/>
            <person name="Lundell T."/>
            <person name="Morin E."/>
            <person name="Murat C."/>
            <person name="Riley R."/>
            <person name="Ohm R."/>
            <person name="Sun H."/>
            <person name="Tunlid A."/>
            <person name="Henrissat B."/>
            <person name="Grigoriev I.V."/>
            <person name="Hibbett D.S."/>
            <person name="Martin F."/>
        </authorList>
    </citation>
    <scope>NUCLEOTIDE SEQUENCE [LARGE SCALE GENOMIC DNA]</scope>
    <source>
        <strain evidence="2">Foug A</strain>
    </source>
</reference>
<proteinExistence type="predicted"/>
<accession>A0A0C3AXC5</accession>
<organism evidence="1 2">
    <name type="scientific">Scleroderma citrinum Foug A</name>
    <dbReference type="NCBI Taxonomy" id="1036808"/>
    <lineage>
        <taxon>Eukaryota</taxon>
        <taxon>Fungi</taxon>
        <taxon>Dikarya</taxon>
        <taxon>Basidiomycota</taxon>
        <taxon>Agaricomycotina</taxon>
        <taxon>Agaricomycetes</taxon>
        <taxon>Agaricomycetidae</taxon>
        <taxon>Boletales</taxon>
        <taxon>Sclerodermatineae</taxon>
        <taxon>Sclerodermataceae</taxon>
        <taxon>Scleroderma</taxon>
    </lineage>
</organism>